<dbReference type="InterPro" id="IPR011044">
    <property type="entry name" value="Quino_amine_DH_bsu"/>
</dbReference>
<gene>
    <name evidence="2" type="ORF">GWK08_07860</name>
</gene>
<sequence>MRYVKLLALSFLAGMFFSCNGGSPERFSILTDGNKKQFRFGEEIKVDIRNPKNVKIESVVYSINGRELKLTDGKIKIDPQLLGKQELQAMVRFDGKSESVIKKITVLSDTPPVLYTYEIINEYPHDISAYTQGLEFNGDTLYEGTGRNGQSSLRKLDYRNGKVLKKVDLNDTYFGEGITILNNKVYQLTWQNNTGYVYDLESFEKLSTFAYNKSKEGWGLCNDGKKLFKSDGTEKIWILNPETLVEERYIQTVTNSSIFSKANELEYVNGKIYANSYQKDGVMIINPNTGAIEGVVDFRGLKSKVAKHDDLDVLNGIAYHKERQSFFVTGKNWNKLFEVRIIKK</sequence>
<comment type="caution">
    <text evidence="2">The sequence shown here is derived from an EMBL/GenBank/DDBJ whole genome shotgun (WGS) entry which is preliminary data.</text>
</comment>
<dbReference type="Gene3D" id="2.130.10.10">
    <property type="entry name" value="YVTN repeat-like/Quinoprotein amine dehydrogenase"/>
    <property type="match status" value="1"/>
</dbReference>
<dbReference type="InterPro" id="IPR015943">
    <property type="entry name" value="WD40/YVTN_repeat-like_dom_sf"/>
</dbReference>
<feature type="signal peptide" evidence="1">
    <location>
        <begin position="1"/>
        <end position="21"/>
    </location>
</feature>
<dbReference type="PROSITE" id="PS51257">
    <property type="entry name" value="PROKAR_LIPOPROTEIN"/>
    <property type="match status" value="1"/>
</dbReference>
<name>A0A6P0UND0_9FLAO</name>
<keyword evidence="2" id="KW-0808">Transferase</keyword>
<dbReference type="EMBL" id="JAABOO010000002">
    <property type="protein sequence ID" value="NER13349.1"/>
    <property type="molecule type" value="Genomic_DNA"/>
</dbReference>
<keyword evidence="3" id="KW-1185">Reference proteome</keyword>
<dbReference type="Pfam" id="PF05096">
    <property type="entry name" value="Glu_cyclase_2"/>
    <property type="match status" value="1"/>
</dbReference>
<dbReference type="PANTHER" id="PTHR31270">
    <property type="entry name" value="GLUTAMINYL-PEPTIDE CYCLOTRANSFERASE"/>
    <property type="match status" value="1"/>
</dbReference>
<dbReference type="Proteomes" id="UP000468581">
    <property type="component" value="Unassembled WGS sequence"/>
</dbReference>
<feature type="chain" id="PRO_5026712103" evidence="1">
    <location>
        <begin position="22"/>
        <end position="344"/>
    </location>
</feature>
<dbReference type="SUPFAM" id="SSF50969">
    <property type="entry name" value="YVTN repeat-like/Quinoprotein amine dehydrogenase"/>
    <property type="match status" value="1"/>
</dbReference>
<dbReference type="GO" id="GO:0016603">
    <property type="term" value="F:glutaminyl-peptide cyclotransferase activity"/>
    <property type="evidence" value="ECO:0007669"/>
    <property type="project" value="InterPro"/>
</dbReference>
<dbReference type="PANTHER" id="PTHR31270:SF1">
    <property type="entry name" value="GLUTAMINYL-PEPTIDE CYCLOTRANSFERASE"/>
    <property type="match status" value="1"/>
</dbReference>
<dbReference type="RefSeq" id="WP_163606392.1">
    <property type="nucleotide sequence ID" value="NZ_JAABOO010000002.1"/>
</dbReference>
<reference evidence="2 3" key="1">
    <citation type="submission" date="2020-01" db="EMBL/GenBank/DDBJ databases">
        <title>Leptobacterium flavescens.</title>
        <authorList>
            <person name="Wang G."/>
        </authorList>
    </citation>
    <scope>NUCLEOTIDE SEQUENCE [LARGE SCALE GENOMIC DNA]</scope>
    <source>
        <strain evidence="2 3">KCTC 22160</strain>
    </source>
</reference>
<accession>A0A6P0UND0</accession>
<evidence type="ECO:0000313" key="2">
    <source>
        <dbReference type="EMBL" id="NER13349.1"/>
    </source>
</evidence>
<protein>
    <submittedName>
        <fullName evidence="2">Glutaminyl-peptide cyclotransferase</fullName>
    </submittedName>
</protein>
<evidence type="ECO:0000256" key="1">
    <source>
        <dbReference type="SAM" id="SignalP"/>
    </source>
</evidence>
<keyword evidence="1" id="KW-0732">Signal</keyword>
<dbReference type="AlphaFoldDB" id="A0A6P0UND0"/>
<proteinExistence type="predicted"/>
<dbReference type="InterPro" id="IPR007788">
    <property type="entry name" value="QCT"/>
</dbReference>
<evidence type="ECO:0000313" key="3">
    <source>
        <dbReference type="Proteomes" id="UP000468581"/>
    </source>
</evidence>
<organism evidence="2 3">
    <name type="scientific">Leptobacterium flavescens</name>
    <dbReference type="NCBI Taxonomy" id="472055"/>
    <lineage>
        <taxon>Bacteria</taxon>
        <taxon>Pseudomonadati</taxon>
        <taxon>Bacteroidota</taxon>
        <taxon>Flavobacteriia</taxon>
        <taxon>Flavobacteriales</taxon>
        <taxon>Flavobacteriaceae</taxon>
        <taxon>Leptobacterium</taxon>
    </lineage>
</organism>